<evidence type="ECO:0000313" key="1">
    <source>
        <dbReference type="EMBL" id="KZS39217.1"/>
    </source>
</evidence>
<dbReference type="EMBL" id="LQRT01000035">
    <property type="protein sequence ID" value="KZS39217.1"/>
    <property type="molecule type" value="Genomic_DNA"/>
</dbReference>
<dbReference type="GO" id="GO:0070573">
    <property type="term" value="F:metallodipeptidase activity"/>
    <property type="evidence" value="ECO:0007669"/>
    <property type="project" value="InterPro"/>
</dbReference>
<gene>
    <name evidence="1" type="ORF">AWE51_11735</name>
</gene>
<dbReference type="Gene3D" id="1.10.287.650">
    <property type="entry name" value="L27 domain"/>
    <property type="match status" value="1"/>
</dbReference>
<protein>
    <submittedName>
        <fullName evidence="1">Peptidase M19</fullName>
    </submittedName>
</protein>
<dbReference type="STRING" id="1642818.AWE51_11735"/>
<dbReference type="Pfam" id="PF01244">
    <property type="entry name" value="Peptidase_M19"/>
    <property type="match status" value="1"/>
</dbReference>
<organism evidence="1 2">
    <name type="scientific">Aquimarina aggregata</name>
    <dbReference type="NCBI Taxonomy" id="1642818"/>
    <lineage>
        <taxon>Bacteria</taxon>
        <taxon>Pseudomonadati</taxon>
        <taxon>Bacteroidota</taxon>
        <taxon>Flavobacteriia</taxon>
        <taxon>Flavobacteriales</taxon>
        <taxon>Flavobacteriaceae</taxon>
        <taxon>Aquimarina</taxon>
    </lineage>
</organism>
<proteinExistence type="predicted"/>
<dbReference type="Proteomes" id="UP000076715">
    <property type="component" value="Unassembled WGS sequence"/>
</dbReference>
<name>A0A162YLV6_9FLAO</name>
<dbReference type="PANTHER" id="PTHR10443">
    <property type="entry name" value="MICROSOMAL DIPEPTIDASE"/>
    <property type="match status" value="1"/>
</dbReference>
<dbReference type="SUPFAM" id="SSF51556">
    <property type="entry name" value="Metallo-dependent hydrolases"/>
    <property type="match status" value="1"/>
</dbReference>
<dbReference type="OrthoDB" id="9804920at2"/>
<accession>A0A162YLV6</accession>
<dbReference type="PANTHER" id="PTHR10443:SF12">
    <property type="entry name" value="DIPEPTIDASE"/>
    <property type="match status" value="1"/>
</dbReference>
<dbReference type="PROSITE" id="PS51365">
    <property type="entry name" value="RENAL_DIPEPTIDASE_2"/>
    <property type="match status" value="1"/>
</dbReference>
<dbReference type="Gene3D" id="3.20.20.140">
    <property type="entry name" value="Metal-dependent hydrolases"/>
    <property type="match status" value="1"/>
</dbReference>
<dbReference type="InterPro" id="IPR008257">
    <property type="entry name" value="Pept_M19"/>
</dbReference>
<dbReference type="RefSeq" id="WP_066317122.1">
    <property type="nucleotide sequence ID" value="NZ_LQRT01000035.1"/>
</dbReference>
<sequence length="438" mass="49287">MKNIFLFFTYSVIFLFSCKQESKTKIQQTVSKDQILIDKGKAIHNKVITLDTHCDINIKNFTDSINYTQDLGTQITLPKMKKGGLDVAWFIVYTGQDSLTTKGFAKAHEVALSKFNAIHKLVEDIAPNEIELALTSDDVKRIHSKNKKVAMIGIENGYPVGTDISNVKKFHELGARYMSLSHNGHSQLCDSNTGEADGVWLHNGLSELGKEVIVEMNKWGIMIDVSHPSKESMRQMIQLSKAPIIASHSSARALCNHSRNLDDEQLQWLKENGGVVQTVAFTSYLNTEKFEKRVVEEVAIAKQIADSMGVTWLEREEIIKLNTEQKETYYDFLGKMAAIRREKIKKMTNLPPAVDVVDFVNHIDYMVTKIGIDHVGISSDFDGGGGIEGWSDASETFNVTLELVKRGYTEEQIEKLWSGNLLRVLDKVQEVAQELQKT</sequence>
<dbReference type="PROSITE" id="PS51257">
    <property type="entry name" value="PROKAR_LIPOPROTEIN"/>
    <property type="match status" value="1"/>
</dbReference>
<dbReference type="InterPro" id="IPR032466">
    <property type="entry name" value="Metal_Hydrolase"/>
</dbReference>
<evidence type="ECO:0000313" key="2">
    <source>
        <dbReference type="Proteomes" id="UP000076715"/>
    </source>
</evidence>
<dbReference type="AlphaFoldDB" id="A0A162YLV6"/>
<dbReference type="GO" id="GO:0006508">
    <property type="term" value="P:proteolysis"/>
    <property type="evidence" value="ECO:0007669"/>
    <property type="project" value="InterPro"/>
</dbReference>
<comment type="caution">
    <text evidence="1">The sequence shown here is derived from an EMBL/GenBank/DDBJ whole genome shotgun (WGS) entry which is preliminary data.</text>
</comment>
<keyword evidence="2" id="KW-1185">Reference proteome</keyword>
<dbReference type="CDD" id="cd01301">
    <property type="entry name" value="rDP_like"/>
    <property type="match status" value="1"/>
</dbReference>
<reference evidence="1 2" key="1">
    <citation type="submission" date="2016-01" db="EMBL/GenBank/DDBJ databases">
        <title>The draft genome sequence of Aquimarina sp. RZW4-3-2.</title>
        <authorList>
            <person name="Wang Y."/>
        </authorList>
    </citation>
    <scope>NUCLEOTIDE SEQUENCE [LARGE SCALE GENOMIC DNA]</scope>
    <source>
        <strain evidence="1 2">RZW4-3-2</strain>
    </source>
</reference>